<feature type="transmembrane region" description="Helical" evidence="1">
    <location>
        <begin position="89"/>
        <end position="108"/>
    </location>
</feature>
<dbReference type="InterPro" id="IPR050879">
    <property type="entry name" value="Acyltransferase_3"/>
</dbReference>
<name>A0A6M1SWC2_9HYPH</name>
<keyword evidence="3" id="KW-0012">Acyltransferase</keyword>
<feature type="transmembrane region" description="Helical" evidence="1">
    <location>
        <begin position="138"/>
        <end position="161"/>
    </location>
</feature>
<dbReference type="PANTHER" id="PTHR23028">
    <property type="entry name" value="ACETYLTRANSFERASE"/>
    <property type="match status" value="1"/>
</dbReference>
<keyword evidence="1" id="KW-0472">Membrane</keyword>
<keyword evidence="1" id="KW-0812">Transmembrane</keyword>
<proteinExistence type="predicted"/>
<dbReference type="AlphaFoldDB" id="A0A6M1SWC2"/>
<dbReference type="InterPro" id="IPR002656">
    <property type="entry name" value="Acyl_transf_3_dom"/>
</dbReference>
<dbReference type="GO" id="GO:0000271">
    <property type="term" value="P:polysaccharide biosynthetic process"/>
    <property type="evidence" value="ECO:0007669"/>
    <property type="project" value="TreeGrafter"/>
</dbReference>
<dbReference type="Proteomes" id="UP000474802">
    <property type="component" value="Unassembled WGS sequence"/>
</dbReference>
<feature type="transmembrane region" description="Helical" evidence="1">
    <location>
        <begin position="33"/>
        <end position="52"/>
    </location>
</feature>
<organism evidence="3 4">
    <name type="scientific">Devosia aurantiaca</name>
    <dbReference type="NCBI Taxonomy" id="2714858"/>
    <lineage>
        <taxon>Bacteria</taxon>
        <taxon>Pseudomonadati</taxon>
        <taxon>Pseudomonadota</taxon>
        <taxon>Alphaproteobacteria</taxon>
        <taxon>Hyphomicrobiales</taxon>
        <taxon>Devosiaceae</taxon>
        <taxon>Devosia</taxon>
    </lineage>
</organism>
<dbReference type="GO" id="GO:0016747">
    <property type="term" value="F:acyltransferase activity, transferring groups other than amino-acyl groups"/>
    <property type="evidence" value="ECO:0007669"/>
    <property type="project" value="InterPro"/>
</dbReference>
<feature type="transmembrane region" description="Helical" evidence="1">
    <location>
        <begin position="238"/>
        <end position="257"/>
    </location>
</feature>
<accession>A0A6M1SWC2</accession>
<evidence type="ECO:0000259" key="2">
    <source>
        <dbReference type="Pfam" id="PF01757"/>
    </source>
</evidence>
<keyword evidence="3" id="KW-0808">Transferase</keyword>
<reference evidence="3 4" key="1">
    <citation type="submission" date="2020-02" db="EMBL/GenBank/DDBJ databases">
        <authorList>
            <person name="Khan S.A."/>
            <person name="Jeon C.O."/>
            <person name="Chun B.H."/>
        </authorList>
    </citation>
    <scope>NUCLEOTIDE SEQUENCE [LARGE SCALE GENOMIC DNA]</scope>
    <source>
        <strain evidence="3 4">H239</strain>
    </source>
</reference>
<evidence type="ECO:0000313" key="4">
    <source>
        <dbReference type="Proteomes" id="UP000474802"/>
    </source>
</evidence>
<comment type="caution">
    <text evidence="3">The sequence shown here is derived from an EMBL/GenBank/DDBJ whole genome shotgun (WGS) entry which is preliminary data.</text>
</comment>
<protein>
    <submittedName>
        <fullName evidence="3">Acyltransferase</fullName>
    </submittedName>
</protein>
<sequence>MILFFVVSGFIMVAVTGDGRFDAGKFMRRRILRVVPLYWAATAVAALAALLLPSVFKTTVFDGEQLILSLFFIPFYNPASHGFHPLYKLGWTLNYEMFFYICFAALAFLGATSRVWVLTIAYVALAIIGMVFRPTDAIPAFYTSFMPLAFVAGAWLGLAYIRGWLSVLRVEVLFLLGLVGVFGLFEGFYWDRGLVEDQSAFVGLLSFAASTVALLVARERQVPYLPTLERLGDASYSIYLVHMFSVAAIAGVLLRMMGTDDPVLIFAAELAAIFGGVFVGYLIYRAIEKPLIGRLRRYA</sequence>
<keyword evidence="1" id="KW-1133">Transmembrane helix</keyword>
<dbReference type="GO" id="GO:0016020">
    <property type="term" value="C:membrane"/>
    <property type="evidence" value="ECO:0007669"/>
    <property type="project" value="TreeGrafter"/>
</dbReference>
<dbReference type="RefSeq" id="WP_164534917.1">
    <property type="nucleotide sequence ID" value="NZ_JAALFG010000003.1"/>
</dbReference>
<evidence type="ECO:0000256" key="1">
    <source>
        <dbReference type="SAM" id="Phobius"/>
    </source>
</evidence>
<feature type="transmembrane region" description="Helical" evidence="1">
    <location>
        <begin position="263"/>
        <end position="287"/>
    </location>
</feature>
<feature type="transmembrane region" description="Helical" evidence="1">
    <location>
        <begin position="115"/>
        <end position="132"/>
    </location>
</feature>
<feature type="transmembrane region" description="Helical" evidence="1">
    <location>
        <begin position="168"/>
        <end position="188"/>
    </location>
</feature>
<feature type="transmembrane region" description="Helical" evidence="1">
    <location>
        <begin position="200"/>
        <end position="217"/>
    </location>
</feature>
<dbReference type="EMBL" id="JAALFG010000003">
    <property type="protein sequence ID" value="NGP18663.1"/>
    <property type="molecule type" value="Genomic_DNA"/>
</dbReference>
<feature type="domain" description="Acyltransferase 3" evidence="2">
    <location>
        <begin position="1"/>
        <end position="284"/>
    </location>
</feature>
<dbReference type="Pfam" id="PF01757">
    <property type="entry name" value="Acyl_transf_3"/>
    <property type="match status" value="1"/>
</dbReference>
<dbReference type="PANTHER" id="PTHR23028:SF131">
    <property type="entry name" value="BLR2367 PROTEIN"/>
    <property type="match status" value="1"/>
</dbReference>
<evidence type="ECO:0000313" key="3">
    <source>
        <dbReference type="EMBL" id="NGP18663.1"/>
    </source>
</evidence>
<reference evidence="3 4" key="2">
    <citation type="submission" date="2020-03" db="EMBL/GenBank/DDBJ databases">
        <title>Devosia chinhatensis sp. nov., isolated from a hexachlorocyclohexane (HCH) dump site in India.</title>
        <authorList>
            <person name="Kumar M."/>
            <person name="Lal R."/>
        </authorList>
    </citation>
    <scope>NUCLEOTIDE SEQUENCE [LARGE SCALE GENOMIC DNA]</scope>
    <source>
        <strain evidence="3 4">H239</strain>
    </source>
</reference>
<keyword evidence="4" id="KW-1185">Reference proteome</keyword>
<gene>
    <name evidence="3" type="ORF">G5575_14280</name>
</gene>